<name>A0A2N9XHQ5_9NEIS</name>
<evidence type="ECO:0000313" key="2">
    <source>
        <dbReference type="EMBL" id="PIT52786.1"/>
    </source>
</evidence>
<accession>A0A2N9XHQ5</accession>
<dbReference type="AlphaFoldDB" id="A0A2N9XHQ5"/>
<dbReference type="Proteomes" id="UP000231484">
    <property type="component" value="Unassembled WGS sequence"/>
</dbReference>
<sequence>MNIFKLKSKKAKIKINKTYITDKQLNFCINNINSTYIEVLIIKQWILSAQHKLDLHQIIFPFQK</sequence>
<evidence type="ECO:0000313" key="4">
    <source>
        <dbReference type="Proteomes" id="UP000231484"/>
    </source>
</evidence>
<dbReference type="EMBL" id="MEIQ01000022">
    <property type="protein sequence ID" value="PIT52786.1"/>
    <property type="molecule type" value="Genomic_DNA"/>
</dbReference>
<reference evidence="3 4" key="1">
    <citation type="journal article" date="2017" name="MBio">
        <title>Type VI secretion-mediated competition in the bee gut microbiome.</title>
        <authorList>
            <person name="Steele M.I."/>
            <person name="Kwong W.K."/>
            <person name="Powell J.E."/>
            <person name="Whiteley M."/>
            <person name="Moran N.A."/>
        </authorList>
    </citation>
    <scope>NUCLEOTIDE SEQUENCE [LARGE SCALE GENOMIC DNA]</scope>
    <source>
        <strain evidence="2 4">Occ4-2</strain>
        <strain evidence="1 3">Ruf1-X</strain>
    </source>
</reference>
<dbReference type="EMBL" id="MEIP01000014">
    <property type="protein sequence ID" value="PIT47860.1"/>
    <property type="molecule type" value="Genomic_DNA"/>
</dbReference>
<dbReference type="Proteomes" id="UP000229970">
    <property type="component" value="Unassembled WGS sequence"/>
</dbReference>
<comment type="caution">
    <text evidence="1">The sequence shown here is derived from an EMBL/GenBank/DDBJ whole genome shotgun (WGS) entry which is preliminary data.</text>
</comment>
<gene>
    <name evidence="1" type="ORF">BHC46_06150</name>
    <name evidence="2" type="ORF">BHC48_01580</name>
</gene>
<proteinExistence type="predicted"/>
<evidence type="ECO:0000313" key="1">
    <source>
        <dbReference type="EMBL" id="PIT47860.1"/>
    </source>
</evidence>
<organism evidence="1 3">
    <name type="scientific">Snodgrassella alvi</name>
    <dbReference type="NCBI Taxonomy" id="1196083"/>
    <lineage>
        <taxon>Bacteria</taxon>
        <taxon>Pseudomonadati</taxon>
        <taxon>Pseudomonadota</taxon>
        <taxon>Betaproteobacteria</taxon>
        <taxon>Neisseriales</taxon>
        <taxon>Neisseriaceae</taxon>
        <taxon>Snodgrassella</taxon>
    </lineage>
</organism>
<evidence type="ECO:0000313" key="3">
    <source>
        <dbReference type="Proteomes" id="UP000229970"/>
    </source>
</evidence>
<protein>
    <submittedName>
        <fullName evidence="1">Uncharacterized protein</fullName>
    </submittedName>
</protein>